<proteinExistence type="inferred from homology"/>
<feature type="domain" description="Fe2OG dioxygenase" evidence="2">
    <location>
        <begin position="112"/>
        <end position="240"/>
    </location>
</feature>
<sequence>MPLATLRVTTLRELDLGDVLAGELVVVRGGLDQLAAGRPFAHTALECVAAVASPEAGHRLTSLGLEALHTVAEVAEIRSVRDELDRRVRPAAHQLLLRFAEKVSPQRRRLYVSDHLGVRIMPPRSCVDGREGQLRDYTGFLIPTDAHVDSWFNTALNSVNLWMAVSRVRHDNGLLLWPDAYRSPLRHDGVRLVPHQQIGEPVEVELGRGDVLLFAGDHLHATRPNTGPETRWVVTKRICLGPPRYHPHATGWTPYADPRLLGTPLAPLAPLRSTLTTGRARQLLRSTRRSLPLRGRRYG</sequence>
<dbReference type="Gene3D" id="2.60.120.620">
    <property type="entry name" value="q2cbj1_9rhob like domain"/>
    <property type="match status" value="1"/>
</dbReference>
<keyword evidence="1" id="KW-0560">Oxidoreductase</keyword>
<accession>A0ABW1MLS6</accession>
<comment type="similarity">
    <text evidence="1">Belongs to the iron/ascorbate-dependent oxidoreductase family.</text>
</comment>
<gene>
    <name evidence="3" type="ORF">ACFP4F_15530</name>
</gene>
<keyword evidence="4" id="KW-1185">Reference proteome</keyword>
<keyword evidence="1" id="KW-0408">Iron</keyword>
<dbReference type="Proteomes" id="UP001596139">
    <property type="component" value="Unassembled WGS sequence"/>
</dbReference>
<dbReference type="InterPro" id="IPR005123">
    <property type="entry name" value="Oxoglu/Fe-dep_dioxygenase_dom"/>
</dbReference>
<evidence type="ECO:0000259" key="2">
    <source>
        <dbReference type="PROSITE" id="PS51471"/>
    </source>
</evidence>
<name>A0ABW1MLS6_9ACTN</name>
<dbReference type="RefSeq" id="WP_157848834.1">
    <property type="nucleotide sequence ID" value="NZ_JBHSPX010000004.1"/>
</dbReference>
<dbReference type="EMBL" id="JBHSPX010000004">
    <property type="protein sequence ID" value="MFC6063959.1"/>
    <property type="molecule type" value="Genomic_DNA"/>
</dbReference>
<dbReference type="SUPFAM" id="SSF51197">
    <property type="entry name" value="Clavaminate synthase-like"/>
    <property type="match status" value="1"/>
</dbReference>
<keyword evidence="1" id="KW-0479">Metal-binding</keyword>
<dbReference type="GO" id="GO:0051213">
    <property type="term" value="F:dioxygenase activity"/>
    <property type="evidence" value="ECO:0007669"/>
    <property type="project" value="UniProtKB-KW"/>
</dbReference>
<dbReference type="InterPro" id="IPR008775">
    <property type="entry name" value="Phytyl_CoA_dOase-like"/>
</dbReference>
<protein>
    <submittedName>
        <fullName evidence="3">Phytanoyl-CoA dioxygenase family protein</fullName>
    </submittedName>
</protein>
<evidence type="ECO:0000256" key="1">
    <source>
        <dbReference type="RuleBase" id="RU003682"/>
    </source>
</evidence>
<organism evidence="3 4">
    <name type="scientific">Streptomyces ochraceiscleroticus</name>
    <dbReference type="NCBI Taxonomy" id="47761"/>
    <lineage>
        <taxon>Bacteria</taxon>
        <taxon>Bacillati</taxon>
        <taxon>Actinomycetota</taxon>
        <taxon>Actinomycetes</taxon>
        <taxon>Kitasatosporales</taxon>
        <taxon>Streptomycetaceae</taxon>
        <taxon>Streptomyces</taxon>
    </lineage>
</organism>
<comment type="caution">
    <text evidence="3">The sequence shown here is derived from an EMBL/GenBank/DDBJ whole genome shotgun (WGS) entry which is preliminary data.</text>
</comment>
<dbReference type="PROSITE" id="PS51471">
    <property type="entry name" value="FE2OG_OXY"/>
    <property type="match status" value="1"/>
</dbReference>
<evidence type="ECO:0000313" key="3">
    <source>
        <dbReference type="EMBL" id="MFC6063959.1"/>
    </source>
</evidence>
<dbReference type="Pfam" id="PF05721">
    <property type="entry name" value="PhyH"/>
    <property type="match status" value="1"/>
</dbReference>
<evidence type="ECO:0000313" key="4">
    <source>
        <dbReference type="Proteomes" id="UP001596139"/>
    </source>
</evidence>
<reference evidence="4" key="1">
    <citation type="journal article" date="2019" name="Int. J. Syst. Evol. Microbiol.">
        <title>The Global Catalogue of Microorganisms (GCM) 10K type strain sequencing project: providing services to taxonomists for standard genome sequencing and annotation.</title>
        <authorList>
            <consortium name="The Broad Institute Genomics Platform"/>
            <consortium name="The Broad Institute Genome Sequencing Center for Infectious Disease"/>
            <person name="Wu L."/>
            <person name="Ma J."/>
        </authorList>
    </citation>
    <scope>NUCLEOTIDE SEQUENCE [LARGE SCALE GENOMIC DNA]</scope>
    <source>
        <strain evidence="4">CGMCC 1.15180</strain>
    </source>
</reference>
<keyword evidence="3" id="KW-0223">Dioxygenase</keyword>